<name>A0A9D3XL37_9SAUR</name>
<reference evidence="2" key="1">
    <citation type="submission" date="2021-09" db="EMBL/GenBank/DDBJ databases">
        <title>The genome of Mauremys mutica provides insights into the evolution of semi-aquatic lifestyle.</title>
        <authorList>
            <person name="Gong S."/>
            <person name="Gao Y."/>
        </authorList>
    </citation>
    <scope>NUCLEOTIDE SEQUENCE</scope>
    <source>
        <strain evidence="2">MM-2020</strain>
        <tissue evidence="2">Muscle</tissue>
    </source>
</reference>
<dbReference type="Proteomes" id="UP000827986">
    <property type="component" value="Unassembled WGS sequence"/>
</dbReference>
<comment type="caution">
    <text evidence="2">The sequence shown here is derived from an EMBL/GenBank/DDBJ whole genome shotgun (WGS) entry which is preliminary data.</text>
</comment>
<evidence type="ECO:0000313" key="3">
    <source>
        <dbReference type="Proteomes" id="UP000827986"/>
    </source>
</evidence>
<protein>
    <submittedName>
        <fullName evidence="2">Uncharacterized protein</fullName>
    </submittedName>
</protein>
<evidence type="ECO:0000313" key="2">
    <source>
        <dbReference type="EMBL" id="KAH1181912.1"/>
    </source>
</evidence>
<keyword evidence="3" id="KW-1185">Reference proteome</keyword>
<feature type="region of interest" description="Disordered" evidence="1">
    <location>
        <begin position="61"/>
        <end position="101"/>
    </location>
</feature>
<evidence type="ECO:0000256" key="1">
    <source>
        <dbReference type="SAM" id="MobiDB-lite"/>
    </source>
</evidence>
<feature type="compositionally biased region" description="Polar residues" evidence="1">
    <location>
        <begin position="71"/>
        <end position="99"/>
    </location>
</feature>
<dbReference type="AlphaFoldDB" id="A0A9D3XL37"/>
<accession>A0A9D3XL37</accession>
<sequence length="124" mass="13950">MYPKFRAGFTPTFIAKFAGNCTLTSEPTLPPNFTVGSPQIYSRHQCIKLAKLSQIPSWVHPKTDSKIHPKISQQGFPRISNTDPQVYSNLTPQQSPQSDTKIHSKILSQINSLFTPKPQQFQPL</sequence>
<proteinExistence type="predicted"/>
<dbReference type="EMBL" id="JAHDVG010000467">
    <property type="protein sequence ID" value="KAH1181912.1"/>
    <property type="molecule type" value="Genomic_DNA"/>
</dbReference>
<gene>
    <name evidence="2" type="ORF">KIL84_009666</name>
</gene>
<organism evidence="2 3">
    <name type="scientific">Mauremys mutica</name>
    <name type="common">yellowpond turtle</name>
    <dbReference type="NCBI Taxonomy" id="74926"/>
    <lineage>
        <taxon>Eukaryota</taxon>
        <taxon>Metazoa</taxon>
        <taxon>Chordata</taxon>
        <taxon>Craniata</taxon>
        <taxon>Vertebrata</taxon>
        <taxon>Euteleostomi</taxon>
        <taxon>Archelosauria</taxon>
        <taxon>Testudinata</taxon>
        <taxon>Testudines</taxon>
        <taxon>Cryptodira</taxon>
        <taxon>Durocryptodira</taxon>
        <taxon>Testudinoidea</taxon>
        <taxon>Geoemydidae</taxon>
        <taxon>Geoemydinae</taxon>
        <taxon>Mauremys</taxon>
    </lineage>
</organism>